<sequence>MNIKNFIKTNAMALLAIGTIGGFSAFKASTMTTGKSLIPVTVQFQGNPAIQSQVEDESMWTTSPNGQSCDGANQKSCNIPVDHTDLNTSGTAINPSRITLGSSLTSSGNYIPTKTGGSSTTPFNPVNRN</sequence>
<feature type="chain" id="PRO_5045257393" evidence="2">
    <location>
        <begin position="29"/>
        <end position="129"/>
    </location>
</feature>
<reference evidence="3 4" key="1">
    <citation type="submission" date="2024-04" db="EMBL/GenBank/DDBJ databases">
        <title>WGS of bacteria from Torrens River.</title>
        <authorList>
            <person name="Wyrsch E.R."/>
            <person name="Drigo B."/>
        </authorList>
    </citation>
    <scope>NUCLEOTIDE SEQUENCE [LARGE SCALE GENOMIC DNA]</scope>
    <source>
        <strain evidence="3 4">TWI391</strain>
    </source>
</reference>
<organism evidence="3 4">
    <name type="scientific">Sphingobacterium kitahiroshimense</name>
    <dbReference type="NCBI Taxonomy" id="470446"/>
    <lineage>
        <taxon>Bacteria</taxon>
        <taxon>Pseudomonadati</taxon>
        <taxon>Bacteroidota</taxon>
        <taxon>Sphingobacteriia</taxon>
        <taxon>Sphingobacteriales</taxon>
        <taxon>Sphingobacteriaceae</taxon>
        <taxon>Sphingobacterium</taxon>
    </lineage>
</organism>
<keyword evidence="4" id="KW-1185">Reference proteome</keyword>
<comment type="caution">
    <text evidence="3">The sequence shown here is derived from an EMBL/GenBank/DDBJ whole genome shotgun (WGS) entry which is preliminary data.</text>
</comment>
<proteinExistence type="predicted"/>
<evidence type="ECO:0000313" key="3">
    <source>
        <dbReference type="EMBL" id="MEN5376518.1"/>
    </source>
</evidence>
<accession>A0ABV0BR17</accession>
<dbReference type="EMBL" id="JBDJNQ010000002">
    <property type="protein sequence ID" value="MEN5376518.1"/>
    <property type="molecule type" value="Genomic_DNA"/>
</dbReference>
<dbReference type="Proteomes" id="UP001409291">
    <property type="component" value="Unassembled WGS sequence"/>
</dbReference>
<dbReference type="RefSeq" id="WP_346580739.1">
    <property type="nucleotide sequence ID" value="NZ_JBDJNQ010000002.1"/>
</dbReference>
<evidence type="ECO:0000256" key="1">
    <source>
        <dbReference type="SAM" id="MobiDB-lite"/>
    </source>
</evidence>
<evidence type="ECO:0000256" key="2">
    <source>
        <dbReference type="SAM" id="SignalP"/>
    </source>
</evidence>
<evidence type="ECO:0000313" key="4">
    <source>
        <dbReference type="Proteomes" id="UP001409291"/>
    </source>
</evidence>
<name>A0ABV0BR17_9SPHI</name>
<gene>
    <name evidence="3" type="ORF">ABE541_04510</name>
</gene>
<feature type="region of interest" description="Disordered" evidence="1">
    <location>
        <begin position="110"/>
        <end position="129"/>
    </location>
</feature>
<protein>
    <submittedName>
        <fullName evidence="3">Uncharacterized protein</fullName>
    </submittedName>
</protein>
<feature type="signal peptide" evidence="2">
    <location>
        <begin position="1"/>
        <end position="28"/>
    </location>
</feature>
<keyword evidence="2" id="KW-0732">Signal</keyword>